<keyword evidence="1" id="KW-0732">Signal</keyword>
<name>A0A0E0MKR0_ORYPU</name>
<reference evidence="2" key="2">
    <citation type="submission" date="2018-05" db="EMBL/GenBank/DDBJ databases">
        <title>OpunRS2 (Oryza punctata Reference Sequence Version 2).</title>
        <authorList>
            <person name="Zhang J."/>
            <person name="Kudrna D."/>
            <person name="Lee S."/>
            <person name="Talag J."/>
            <person name="Welchert J."/>
            <person name="Wing R.A."/>
        </authorList>
    </citation>
    <scope>NUCLEOTIDE SEQUENCE [LARGE SCALE GENOMIC DNA]</scope>
</reference>
<protein>
    <recommendedName>
        <fullName evidence="4">Secreted protein</fullName>
    </recommendedName>
</protein>
<dbReference type="EnsemblPlants" id="OPUNC12G05890.1">
    <property type="protein sequence ID" value="OPUNC12G05890.1"/>
    <property type="gene ID" value="OPUNC12G05890"/>
</dbReference>
<evidence type="ECO:0000313" key="2">
    <source>
        <dbReference type="EnsemblPlants" id="OPUNC12G05890.1"/>
    </source>
</evidence>
<dbReference type="HOGENOM" id="CLU_2546538_0_0_1"/>
<dbReference type="Proteomes" id="UP000026962">
    <property type="component" value="Chromosome 12"/>
</dbReference>
<feature type="chain" id="PRO_5002367750" description="Secreted protein" evidence="1">
    <location>
        <begin position="31"/>
        <end position="83"/>
    </location>
</feature>
<keyword evidence="3" id="KW-1185">Reference proteome</keyword>
<evidence type="ECO:0000256" key="1">
    <source>
        <dbReference type="SAM" id="SignalP"/>
    </source>
</evidence>
<proteinExistence type="predicted"/>
<organism evidence="2">
    <name type="scientific">Oryza punctata</name>
    <name type="common">Red rice</name>
    <dbReference type="NCBI Taxonomy" id="4537"/>
    <lineage>
        <taxon>Eukaryota</taxon>
        <taxon>Viridiplantae</taxon>
        <taxon>Streptophyta</taxon>
        <taxon>Embryophyta</taxon>
        <taxon>Tracheophyta</taxon>
        <taxon>Spermatophyta</taxon>
        <taxon>Magnoliopsida</taxon>
        <taxon>Liliopsida</taxon>
        <taxon>Poales</taxon>
        <taxon>Poaceae</taxon>
        <taxon>BOP clade</taxon>
        <taxon>Oryzoideae</taxon>
        <taxon>Oryzeae</taxon>
        <taxon>Oryzinae</taxon>
        <taxon>Oryza</taxon>
    </lineage>
</organism>
<sequence>MARRVPLGRIGSVQQLVVFLLLTLLILTLCHVHQTPDIDAYAAFRVAECSRRKLSSVHWADSGYAFGCGNPPEGTVEVPLLPR</sequence>
<evidence type="ECO:0008006" key="4">
    <source>
        <dbReference type="Google" id="ProtNLM"/>
    </source>
</evidence>
<accession>A0A0E0MKR0</accession>
<evidence type="ECO:0000313" key="3">
    <source>
        <dbReference type="Proteomes" id="UP000026962"/>
    </source>
</evidence>
<reference evidence="2" key="1">
    <citation type="submission" date="2015-04" db="UniProtKB">
        <authorList>
            <consortium name="EnsemblPlants"/>
        </authorList>
    </citation>
    <scope>IDENTIFICATION</scope>
</reference>
<feature type="signal peptide" evidence="1">
    <location>
        <begin position="1"/>
        <end position="30"/>
    </location>
</feature>
<dbReference type="AlphaFoldDB" id="A0A0E0MKR0"/>
<dbReference type="Gramene" id="OPUNC12G05890.1">
    <property type="protein sequence ID" value="OPUNC12G05890.1"/>
    <property type="gene ID" value="OPUNC12G05890"/>
</dbReference>